<accession>A0A0G1BAN8</accession>
<feature type="compositionally biased region" description="Basic and acidic residues" evidence="1">
    <location>
        <begin position="114"/>
        <end position="134"/>
    </location>
</feature>
<protein>
    <submittedName>
        <fullName evidence="2">Uncharacterized protein</fullName>
    </submittedName>
</protein>
<feature type="region of interest" description="Disordered" evidence="1">
    <location>
        <begin position="73"/>
        <end position="134"/>
    </location>
</feature>
<reference evidence="2 3" key="1">
    <citation type="journal article" date="2015" name="Nature">
        <title>rRNA introns, odd ribosomes, and small enigmatic genomes across a large radiation of phyla.</title>
        <authorList>
            <person name="Brown C.T."/>
            <person name="Hug L.A."/>
            <person name="Thomas B.C."/>
            <person name="Sharon I."/>
            <person name="Castelle C.J."/>
            <person name="Singh A."/>
            <person name="Wilkins M.J."/>
            <person name="Williams K.H."/>
            <person name="Banfield J.F."/>
        </authorList>
    </citation>
    <scope>NUCLEOTIDE SEQUENCE [LARGE SCALE GENOMIC DNA]</scope>
</reference>
<dbReference type="EMBL" id="LCEK01000064">
    <property type="protein sequence ID" value="KKS70254.1"/>
    <property type="molecule type" value="Genomic_DNA"/>
</dbReference>
<name>A0A0G1BAN8_9BACT</name>
<gene>
    <name evidence="2" type="ORF">UV42_C0064G0006</name>
</gene>
<dbReference type="AlphaFoldDB" id="A0A0G1BAN8"/>
<sequence>MERRTMSEGVFDGELYAGEEPPGEETATDLPPGVHEVSETDALAAERRFLANTRREESRAGTALVQEMNTVSEAMRGSSDPLGTASHMLHTPDHVGNNTKPPRNPNKPIGYSDKAQRDARRRRRAEDGKSTSHS</sequence>
<feature type="region of interest" description="Disordered" evidence="1">
    <location>
        <begin position="1"/>
        <end position="34"/>
    </location>
</feature>
<organism evidence="2 3">
    <name type="scientific">Candidatus Magasanikbacteria bacterium GW2011_GWE2_42_7</name>
    <dbReference type="NCBI Taxonomy" id="1619052"/>
    <lineage>
        <taxon>Bacteria</taxon>
        <taxon>Candidatus Magasanikiibacteriota</taxon>
    </lineage>
</organism>
<evidence type="ECO:0000313" key="2">
    <source>
        <dbReference type="EMBL" id="KKS70254.1"/>
    </source>
</evidence>
<proteinExistence type="predicted"/>
<evidence type="ECO:0000256" key="1">
    <source>
        <dbReference type="SAM" id="MobiDB-lite"/>
    </source>
</evidence>
<evidence type="ECO:0000313" key="3">
    <source>
        <dbReference type="Proteomes" id="UP000033867"/>
    </source>
</evidence>
<dbReference type="Proteomes" id="UP000033867">
    <property type="component" value="Unassembled WGS sequence"/>
</dbReference>
<comment type="caution">
    <text evidence="2">The sequence shown here is derived from an EMBL/GenBank/DDBJ whole genome shotgun (WGS) entry which is preliminary data.</text>
</comment>